<dbReference type="PANTHER" id="PTHR37813:SF1">
    <property type="entry name" value="FELS-2 PROPHAGE PROTEIN"/>
    <property type="match status" value="1"/>
</dbReference>
<feature type="coiled-coil region" evidence="3">
    <location>
        <begin position="107"/>
        <end position="134"/>
    </location>
</feature>
<sequence>MASNIGELVATATLDVAPFQSNVGRLKTYLKGVDNSLKAMENNFKGAGKNVSNLKGLLSQTGSALSSYQKVLSSQSERYNQLKASIGDVSTATAEQKQKLVEASASMTATAAKVAELQNRYEQLAKSMRQAYIDDSAFTKFGKGAQEVSEKFSKVGKEISGFGSALTKGVTAPIVAGAGLVVKAAIDYESAFAGVKKTVDETASVSYQKLSDGIRQMAKELPASAVEIANVAEVAGQLGIKTEDILSFSRTMIDMGESTNLSAEEAATAIAKIANIMGLTSDEYSRFGAAVVDLGNNFATTEKDIVEMTNRLAAGGKLAGLSTADILGLATAMSSVGIEAEAGGTAMTQTLTSIGNAVALTTKDSAEDLALIAKVAGTTSEEFQQAWKEKPTEALQSFIKGLQNAHEKGANMNAILMKLGMTGVRQSNMLKSLALASDKMGAAVQRSNQAWKDNTALTNEANKRYETTESQLKMFRNQLTDIAIEFGGPLIKALREGLNAAKPWIENLSELAKKFSSLSTEQQQNILKWGLFAAALGPALKLLGGGISVIGGFVKAIGGLSKGIGFLSGSAKYLANLPVGLNALAGSAGAAETAMAGVSTSAGSLSGAFGALANPIGLIVGSLALLTAGAVYLGNEKDKARIKVEEFGSTLNDVQRGELRSFQKTVDETATAVANFGTHAGDVEKVTGAFKKLYDEVAESAEKTNKRMEELGAKWGLSEEDIAKAKEKNAQVVSNTESMMNQINEIYQRHNGDASKFSQEEKEIILNNQNEMIKAKLSMMSLSADQQKAALQALNGDVRSLNETQLKHTKDVLKQALDEEKKLYENSKSELKELLDGKAIDQETYNKKLQTLEANHTQTMEALGSKYYQVMQNLDAKVKARTGQSWNYWEEAKKVLEEYGLSYEEIGQKAAAASEKAGNSHSILAKYTSEMSKEVKEANDAWSLLVGNIDKNGNFQVKSNVKEVIGEAAKSAEGWEQLQFIAKTAEINSNARVTIAEALVESGKWSEMTLEEKQVIVKNKAGLQAIFDSETHLKIWNSMPAEVKELLLKNADVMNKAEEASKALYNYEALTPKQKELLATDENFRNAVARSTDTLTTWNATVPFTKDLKADPTNVLNNGQLSIDKITAWNFASAETKSLDAVDNTGVAVGSAIANVNSPRQETPIGINATDLTSPESAAAYAGVNTIRQDSPIGIDAANRTQGEVSAAGSAVNTIRQNSPIGISAQNNTIGGINSVWASLSSLPSFKYIDIITRYFTQRHAKGTNNHPGGLATVNDQRGTLYKELITLPDGRSFIPEGRNVTLPLPPGTKVMRAGKTRSLMNRIGMPSYEKGIGFEDTKLSHLTRRIERVNNYRQQYDDKRVVQLLSELVRQSSSQQVSSSRVGNVNYTLNWNGSNGEDPYSPEFIQRLMREFAYYTNQEGGRLN</sequence>
<name>A0A2H4JEN9_9CAUD</name>
<dbReference type="GO" id="GO:0098003">
    <property type="term" value="P:viral tail assembly"/>
    <property type="evidence" value="ECO:0007669"/>
    <property type="project" value="UniProtKB-KW"/>
</dbReference>
<dbReference type="PANTHER" id="PTHR37813">
    <property type="entry name" value="FELS-2 PROPHAGE PROTEIN"/>
    <property type="match status" value="1"/>
</dbReference>
<keyword evidence="3" id="KW-0175">Coiled coil</keyword>
<feature type="coiled-coil region" evidence="3">
    <location>
        <begin position="784"/>
        <end position="837"/>
    </location>
</feature>
<evidence type="ECO:0000256" key="2">
    <source>
        <dbReference type="ARBA" id="ARBA00022612"/>
    </source>
</evidence>
<accession>A0A2H4JEN9</accession>
<dbReference type="Pfam" id="PF10145">
    <property type="entry name" value="PhageMin_Tail"/>
    <property type="match status" value="1"/>
</dbReference>
<gene>
    <name evidence="5" type="ORF">3S8_10</name>
</gene>
<dbReference type="EMBL" id="MF417940">
    <property type="protein sequence ID" value="ASN72047.1"/>
    <property type="molecule type" value="Genomic_DNA"/>
</dbReference>
<reference evidence="5" key="1">
    <citation type="submission" date="2017-06" db="EMBL/GenBank/DDBJ databases">
        <title>Novel phages from South African skin metaviromes.</title>
        <authorList>
            <person name="van Zyl L.J."/>
            <person name="Abrahams Y."/>
            <person name="Stander E.A."/>
            <person name="Kirby B.M."/>
            <person name="Clavaud C."/>
            <person name="Farcet C."/>
            <person name="Breton L."/>
            <person name="Trindade M.I."/>
        </authorList>
    </citation>
    <scope>NUCLEOTIDE SEQUENCE</scope>
</reference>
<evidence type="ECO:0000256" key="1">
    <source>
        <dbReference type="ARBA" id="ARBA00022465"/>
    </source>
</evidence>
<dbReference type="InterPro" id="IPR010090">
    <property type="entry name" value="Phage_tape_meas"/>
</dbReference>
<evidence type="ECO:0000313" key="5">
    <source>
        <dbReference type="EMBL" id="ASN72047.1"/>
    </source>
</evidence>
<protein>
    <recommendedName>
        <fullName evidence="4">Phage tail tape measure protein domain-containing protein</fullName>
    </recommendedName>
</protein>
<evidence type="ECO:0000259" key="4">
    <source>
        <dbReference type="Pfam" id="PF10145"/>
    </source>
</evidence>
<dbReference type="NCBIfam" id="TIGR01760">
    <property type="entry name" value="tape_meas_TP901"/>
    <property type="match status" value="1"/>
</dbReference>
<dbReference type="Gene3D" id="1.10.287.950">
    <property type="entry name" value="Methyl-accepting chemotaxis protein"/>
    <property type="match status" value="1"/>
</dbReference>
<keyword evidence="1" id="KW-1245">Viral tail assembly</keyword>
<keyword evidence="2" id="KW-1188">Viral release from host cell</keyword>
<proteinExistence type="predicted"/>
<evidence type="ECO:0000256" key="3">
    <source>
        <dbReference type="SAM" id="Coils"/>
    </source>
</evidence>
<feature type="domain" description="Phage tail tape measure protein" evidence="4">
    <location>
        <begin position="212"/>
        <end position="400"/>
    </location>
</feature>
<organism evidence="5">
    <name type="scientific">uncultured Caudovirales phage</name>
    <dbReference type="NCBI Taxonomy" id="2100421"/>
    <lineage>
        <taxon>Viruses</taxon>
        <taxon>Duplodnaviria</taxon>
        <taxon>Heunggongvirae</taxon>
        <taxon>Uroviricota</taxon>
        <taxon>Caudoviricetes</taxon>
        <taxon>Peduoviridae</taxon>
        <taxon>Maltschvirus</taxon>
        <taxon>Maltschvirus maltsch</taxon>
    </lineage>
</organism>